<evidence type="ECO:0000256" key="4">
    <source>
        <dbReference type="SAM" id="MobiDB-lite"/>
    </source>
</evidence>
<dbReference type="RefSeq" id="WP_212507969.1">
    <property type="nucleotide sequence ID" value="NZ_CP060696.1"/>
</dbReference>
<dbReference type="AlphaFoldDB" id="A0A7G9WJN8"/>
<dbReference type="KEGG" id="caml:H6X83_04530"/>
<evidence type="ECO:0000313" key="6">
    <source>
        <dbReference type="Proteomes" id="UP000516046"/>
    </source>
</evidence>
<dbReference type="CDD" id="cd04496">
    <property type="entry name" value="SSB_OBF"/>
    <property type="match status" value="1"/>
</dbReference>
<dbReference type="InterPro" id="IPR012340">
    <property type="entry name" value="NA-bd_OB-fold"/>
</dbReference>
<evidence type="ECO:0000313" key="5">
    <source>
        <dbReference type="EMBL" id="QNO18900.1"/>
    </source>
</evidence>
<dbReference type="InterPro" id="IPR000424">
    <property type="entry name" value="Primosome_PriB/ssb"/>
</dbReference>
<dbReference type="InterPro" id="IPR011344">
    <property type="entry name" value="ssDNA-bd"/>
</dbReference>
<evidence type="ECO:0000256" key="2">
    <source>
        <dbReference type="PROSITE-ProRule" id="PRU00252"/>
    </source>
</evidence>
<feature type="region of interest" description="Disordered" evidence="4">
    <location>
        <begin position="101"/>
        <end position="124"/>
    </location>
</feature>
<evidence type="ECO:0000256" key="1">
    <source>
        <dbReference type="ARBA" id="ARBA00023125"/>
    </source>
</evidence>
<dbReference type="PROSITE" id="PS50935">
    <property type="entry name" value="SSB"/>
    <property type="match status" value="1"/>
</dbReference>
<dbReference type="GO" id="GO:0003697">
    <property type="term" value="F:single-stranded DNA binding"/>
    <property type="evidence" value="ECO:0007669"/>
    <property type="project" value="InterPro"/>
</dbReference>
<dbReference type="NCBIfam" id="TIGR00621">
    <property type="entry name" value="ssb"/>
    <property type="match status" value="1"/>
</dbReference>
<dbReference type="Pfam" id="PF00436">
    <property type="entry name" value="SSB"/>
    <property type="match status" value="1"/>
</dbReference>
<dbReference type="GO" id="GO:0006260">
    <property type="term" value="P:DNA replication"/>
    <property type="evidence" value="ECO:0007669"/>
    <property type="project" value="InterPro"/>
</dbReference>
<dbReference type="SUPFAM" id="SSF50249">
    <property type="entry name" value="Nucleic acid-binding proteins"/>
    <property type="match status" value="1"/>
</dbReference>
<dbReference type="Gene3D" id="2.40.50.140">
    <property type="entry name" value="Nucleic acid-binding proteins"/>
    <property type="match status" value="1"/>
</dbReference>
<accession>A0A7G9WJN8</accession>
<reference evidence="5 6" key="1">
    <citation type="submission" date="2020-08" db="EMBL/GenBank/DDBJ databases">
        <authorList>
            <person name="Ren C."/>
            <person name="Gu Y."/>
            <person name="Xu Y."/>
        </authorList>
    </citation>
    <scope>NUCLEOTIDE SEQUENCE [LARGE SCALE GENOMIC DNA]</scope>
    <source>
        <strain evidence="5 6">LBM18003</strain>
    </source>
</reference>
<evidence type="ECO:0000256" key="3">
    <source>
        <dbReference type="RuleBase" id="RU000524"/>
    </source>
</evidence>
<dbReference type="EMBL" id="CP060696">
    <property type="protein sequence ID" value="QNO18900.1"/>
    <property type="molecule type" value="Genomic_DNA"/>
</dbReference>
<proteinExistence type="predicted"/>
<keyword evidence="6" id="KW-1185">Reference proteome</keyword>
<sequence>MLSICTLNGRMVDEPRLNEKGKTTSVQFALAVDRPWIGGKKSGCDFFKCVAFGRTAQFICSNFVKGQLVAISGRLQNSSYETTAGEKRYKTEILVNNADFAGGKPATQYADTDDSGLPPYDERM</sequence>
<keyword evidence="1 2" id="KW-0238">DNA-binding</keyword>
<dbReference type="Proteomes" id="UP000516046">
    <property type="component" value="Chromosome"/>
</dbReference>
<gene>
    <name evidence="5" type="ORF">H6X83_04530</name>
</gene>
<organism evidence="5 6">
    <name type="scientific">Caproicibacterium amylolyticum</name>
    <dbReference type="NCBI Taxonomy" id="2766537"/>
    <lineage>
        <taxon>Bacteria</taxon>
        <taxon>Bacillati</taxon>
        <taxon>Bacillota</taxon>
        <taxon>Clostridia</taxon>
        <taxon>Eubacteriales</taxon>
        <taxon>Oscillospiraceae</taxon>
        <taxon>Caproicibacterium</taxon>
    </lineage>
</organism>
<protein>
    <recommendedName>
        <fullName evidence="3">Single-stranded DNA-binding protein</fullName>
    </recommendedName>
</protein>
<name>A0A7G9WJN8_9FIRM</name>